<evidence type="ECO:0000313" key="3">
    <source>
        <dbReference type="Proteomes" id="UP001187192"/>
    </source>
</evidence>
<feature type="region of interest" description="Disordered" evidence="1">
    <location>
        <begin position="1"/>
        <end position="47"/>
    </location>
</feature>
<organism evidence="2 3">
    <name type="scientific">Ficus carica</name>
    <name type="common">Common fig</name>
    <dbReference type="NCBI Taxonomy" id="3494"/>
    <lineage>
        <taxon>Eukaryota</taxon>
        <taxon>Viridiplantae</taxon>
        <taxon>Streptophyta</taxon>
        <taxon>Embryophyta</taxon>
        <taxon>Tracheophyta</taxon>
        <taxon>Spermatophyta</taxon>
        <taxon>Magnoliopsida</taxon>
        <taxon>eudicotyledons</taxon>
        <taxon>Gunneridae</taxon>
        <taxon>Pentapetalae</taxon>
        <taxon>rosids</taxon>
        <taxon>fabids</taxon>
        <taxon>Rosales</taxon>
        <taxon>Moraceae</taxon>
        <taxon>Ficeae</taxon>
        <taxon>Ficus</taxon>
    </lineage>
</organism>
<accession>A0AA88D7J8</accession>
<keyword evidence="3" id="KW-1185">Reference proteome</keyword>
<protein>
    <submittedName>
        <fullName evidence="2">Uncharacterized protein</fullName>
    </submittedName>
</protein>
<feature type="compositionally biased region" description="Polar residues" evidence="1">
    <location>
        <begin position="35"/>
        <end position="47"/>
    </location>
</feature>
<dbReference type="EMBL" id="BTGU01000021">
    <property type="protein sequence ID" value="GMN45896.1"/>
    <property type="molecule type" value="Genomic_DNA"/>
</dbReference>
<feature type="compositionally biased region" description="Polar residues" evidence="1">
    <location>
        <begin position="1"/>
        <end position="11"/>
    </location>
</feature>
<gene>
    <name evidence="2" type="ORF">TIFTF001_015091</name>
</gene>
<comment type="caution">
    <text evidence="2">The sequence shown here is derived from an EMBL/GenBank/DDBJ whole genome shotgun (WGS) entry which is preliminary data.</text>
</comment>
<name>A0AA88D7J8_FICCA</name>
<evidence type="ECO:0000256" key="1">
    <source>
        <dbReference type="SAM" id="MobiDB-lite"/>
    </source>
</evidence>
<proteinExistence type="predicted"/>
<evidence type="ECO:0000313" key="2">
    <source>
        <dbReference type="EMBL" id="GMN45896.1"/>
    </source>
</evidence>
<dbReference type="Proteomes" id="UP001187192">
    <property type="component" value="Unassembled WGS sequence"/>
</dbReference>
<sequence length="47" mass="4975">METNGEQQQASAEAWMRGALEHAGAWTHGGMRSAKSGTSLDSLTQAQ</sequence>
<reference evidence="2" key="1">
    <citation type="submission" date="2023-07" db="EMBL/GenBank/DDBJ databases">
        <title>draft genome sequence of fig (Ficus carica).</title>
        <authorList>
            <person name="Takahashi T."/>
            <person name="Nishimura K."/>
        </authorList>
    </citation>
    <scope>NUCLEOTIDE SEQUENCE</scope>
</reference>
<dbReference type="AlphaFoldDB" id="A0AA88D7J8"/>